<feature type="region of interest" description="Disordered" evidence="1">
    <location>
        <begin position="1"/>
        <end position="27"/>
    </location>
</feature>
<dbReference type="EMBL" id="DSQF01000012">
    <property type="protein sequence ID" value="HGZ42782.1"/>
    <property type="molecule type" value="Genomic_DNA"/>
</dbReference>
<organism evidence="2">
    <name type="scientific">Eiseniibacteriota bacterium</name>
    <dbReference type="NCBI Taxonomy" id="2212470"/>
    <lineage>
        <taxon>Bacteria</taxon>
        <taxon>Candidatus Eiseniibacteriota</taxon>
    </lineage>
</organism>
<evidence type="ECO:0000256" key="1">
    <source>
        <dbReference type="SAM" id="MobiDB-lite"/>
    </source>
</evidence>
<accession>A0A832I0K2</accession>
<evidence type="ECO:0000313" key="2">
    <source>
        <dbReference type="EMBL" id="HGZ42782.1"/>
    </source>
</evidence>
<comment type="caution">
    <text evidence="2">The sequence shown here is derived from an EMBL/GenBank/DDBJ whole genome shotgun (WGS) entry which is preliminary data.</text>
</comment>
<proteinExistence type="predicted"/>
<protein>
    <submittedName>
        <fullName evidence="2">Uncharacterized protein</fullName>
    </submittedName>
</protein>
<gene>
    <name evidence="2" type="ORF">ENR23_05020</name>
</gene>
<reference evidence="2" key="1">
    <citation type="journal article" date="2020" name="mSystems">
        <title>Genome- and Community-Level Interaction Insights into Carbon Utilization and Element Cycling Functions of Hydrothermarchaeota in Hydrothermal Sediment.</title>
        <authorList>
            <person name="Zhou Z."/>
            <person name="Liu Y."/>
            <person name="Xu W."/>
            <person name="Pan J."/>
            <person name="Luo Z.H."/>
            <person name="Li M."/>
        </authorList>
    </citation>
    <scope>NUCLEOTIDE SEQUENCE [LARGE SCALE GENOMIC DNA]</scope>
    <source>
        <strain evidence="2">SpSt-381</strain>
    </source>
</reference>
<sequence length="60" mass="6274">MRIGRLALPAGERAPGREVARPVAGGSMGARGLSLARDADADGHSRTARRDVRYLLEGCG</sequence>
<dbReference type="AlphaFoldDB" id="A0A832I0K2"/>
<name>A0A832I0K2_UNCEI</name>